<dbReference type="PROSITE" id="PS51910">
    <property type="entry name" value="GH18_2"/>
    <property type="match status" value="1"/>
</dbReference>
<dbReference type="GO" id="GO:0004568">
    <property type="term" value="F:chitinase activity"/>
    <property type="evidence" value="ECO:0007669"/>
    <property type="project" value="TreeGrafter"/>
</dbReference>
<sequence length="106" mass="11757">MKMKALLPVAAMLLLVSGQLAAPVTADGYVGQLAVFWGRHKEEGSLREACDTGRYNIVVITFFNVFGYQRGRYGLDISGHPVAAVAADIKHCQNAQKEWHYRCQKC</sequence>
<reference evidence="3" key="1">
    <citation type="submission" date="2015-04" db="UniProtKB">
        <authorList>
            <consortium name="EnsemblPlants"/>
        </authorList>
    </citation>
    <scope>IDENTIFICATION</scope>
</reference>
<dbReference type="InterPro" id="IPR017853">
    <property type="entry name" value="GH"/>
</dbReference>
<dbReference type="HOGENOM" id="CLU_2227330_0_0_1"/>
<dbReference type="PANTHER" id="PTHR45708">
    <property type="entry name" value="ENDOCHITINASE"/>
    <property type="match status" value="1"/>
</dbReference>
<organism evidence="3">
    <name type="scientific">Oryza glumipatula</name>
    <dbReference type="NCBI Taxonomy" id="40148"/>
    <lineage>
        <taxon>Eukaryota</taxon>
        <taxon>Viridiplantae</taxon>
        <taxon>Streptophyta</taxon>
        <taxon>Embryophyta</taxon>
        <taxon>Tracheophyta</taxon>
        <taxon>Spermatophyta</taxon>
        <taxon>Magnoliopsida</taxon>
        <taxon>Liliopsida</taxon>
        <taxon>Poales</taxon>
        <taxon>Poaceae</taxon>
        <taxon>BOP clade</taxon>
        <taxon>Oryzoideae</taxon>
        <taxon>Oryzeae</taxon>
        <taxon>Oryzinae</taxon>
        <taxon>Oryza</taxon>
    </lineage>
</organism>
<reference evidence="3" key="2">
    <citation type="submission" date="2018-05" db="EMBL/GenBank/DDBJ databases">
        <title>OgluRS3 (Oryza glumaepatula Reference Sequence Version 3).</title>
        <authorList>
            <person name="Zhang J."/>
            <person name="Kudrna D."/>
            <person name="Lee S."/>
            <person name="Talag J."/>
            <person name="Welchert J."/>
            <person name="Wing R.A."/>
        </authorList>
    </citation>
    <scope>NUCLEOTIDE SEQUENCE [LARGE SCALE GENOMIC DNA]</scope>
</reference>
<dbReference type="GO" id="GO:0005576">
    <property type="term" value="C:extracellular region"/>
    <property type="evidence" value="ECO:0007669"/>
    <property type="project" value="TreeGrafter"/>
</dbReference>
<protein>
    <recommendedName>
        <fullName evidence="2">GH18 domain-containing protein</fullName>
    </recommendedName>
</protein>
<feature type="domain" description="GH18" evidence="2">
    <location>
        <begin position="31"/>
        <end position="106"/>
    </location>
</feature>
<dbReference type="InterPro" id="IPR001223">
    <property type="entry name" value="Glyco_hydro18_cat"/>
</dbReference>
<dbReference type="GO" id="GO:0005975">
    <property type="term" value="P:carbohydrate metabolic process"/>
    <property type="evidence" value="ECO:0007669"/>
    <property type="project" value="InterPro"/>
</dbReference>
<evidence type="ECO:0000313" key="3">
    <source>
        <dbReference type="EnsemblPlants" id="OGLUM11G22630.3"/>
    </source>
</evidence>
<dbReference type="InterPro" id="IPR050542">
    <property type="entry name" value="Glycosyl_Hydrlase18_Chitinase"/>
</dbReference>
<dbReference type="EnsemblPlants" id="OGLUM11G22630.3">
    <property type="protein sequence ID" value="OGLUM11G22630.3"/>
    <property type="gene ID" value="OGLUM11G22630"/>
</dbReference>
<keyword evidence="4" id="KW-1185">Reference proteome</keyword>
<dbReference type="SUPFAM" id="SSF51445">
    <property type="entry name" value="(Trans)glycosidases"/>
    <property type="match status" value="1"/>
</dbReference>
<proteinExistence type="predicted"/>
<dbReference type="AlphaFoldDB" id="A0A0E0BMD9"/>
<evidence type="ECO:0000256" key="1">
    <source>
        <dbReference type="SAM" id="SignalP"/>
    </source>
</evidence>
<dbReference type="Gene3D" id="3.20.20.80">
    <property type="entry name" value="Glycosidases"/>
    <property type="match status" value="1"/>
</dbReference>
<name>A0A0E0BMD9_9ORYZ</name>
<dbReference type="PANTHER" id="PTHR45708:SF4">
    <property type="entry name" value="XYLANASE INHIBITOR PROTEIN 1"/>
    <property type="match status" value="1"/>
</dbReference>
<feature type="signal peptide" evidence="1">
    <location>
        <begin position="1"/>
        <end position="26"/>
    </location>
</feature>
<evidence type="ECO:0000259" key="2">
    <source>
        <dbReference type="PROSITE" id="PS51910"/>
    </source>
</evidence>
<evidence type="ECO:0000313" key="4">
    <source>
        <dbReference type="Proteomes" id="UP000026961"/>
    </source>
</evidence>
<dbReference type="Proteomes" id="UP000026961">
    <property type="component" value="Chromosome 11"/>
</dbReference>
<feature type="chain" id="PRO_5002355252" description="GH18 domain-containing protein" evidence="1">
    <location>
        <begin position="27"/>
        <end position="106"/>
    </location>
</feature>
<dbReference type="Gramene" id="OGLUM11G22630.3">
    <property type="protein sequence ID" value="OGLUM11G22630.3"/>
    <property type="gene ID" value="OGLUM11G22630"/>
</dbReference>
<keyword evidence="1" id="KW-0732">Signal</keyword>
<accession>A0A0E0BMD9</accession>